<dbReference type="EMBL" id="GGEC01075376">
    <property type="protein sequence ID" value="MBX55860.1"/>
    <property type="molecule type" value="Transcribed_RNA"/>
</dbReference>
<evidence type="ECO:0000313" key="1">
    <source>
        <dbReference type="EMBL" id="MBX55860.1"/>
    </source>
</evidence>
<protein>
    <submittedName>
        <fullName evidence="1">Uncharacterized protein</fullName>
    </submittedName>
</protein>
<accession>A0A2P2PM61</accession>
<sequence>MNKFVLYKLHLELHIHRTALTGLELHIDEFHEQNSSPPTSIKIIQG</sequence>
<dbReference type="AlphaFoldDB" id="A0A2P2PM61"/>
<organism evidence="1">
    <name type="scientific">Rhizophora mucronata</name>
    <name type="common">Asiatic mangrove</name>
    <dbReference type="NCBI Taxonomy" id="61149"/>
    <lineage>
        <taxon>Eukaryota</taxon>
        <taxon>Viridiplantae</taxon>
        <taxon>Streptophyta</taxon>
        <taxon>Embryophyta</taxon>
        <taxon>Tracheophyta</taxon>
        <taxon>Spermatophyta</taxon>
        <taxon>Magnoliopsida</taxon>
        <taxon>eudicotyledons</taxon>
        <taxon>Gunneridae</taxon>
        <taxon>Pentapetalae</taxon>
        <taxon>rosids</taxon>
        <taxon>fabids</taxon>
        <taxon>Malpighiales</taxon>
        <taxon>Rhizophoraceae</taxon>
        <taxon>Rhizophora</taxon>
    </lineage>
</organism>
<reference evidence="1" key="1">
    <citation type="submission" date="2018-02" db="EMBL/GenBank/DDBJ databases">
        <title>Rhizophora mucronata_Transcriptome.</title>
        <authorList>
            <person name="Meera S.P."/>
            <person name="Sreeshan A."/>
            <person name="Augustine A."/>
        </authorList>
    </citation>
    <scope>NUCLEOTIDE SEQUENCE</scope>
    <source>
        <tissue evidence="1">Leaf</tissue>
    </source>
</reference>
<proteinExistence type="predicted"/>
<name>A0A2P2PM61_RHIMU</name>